<dbReference type="PANTHER" id="PTHR10578:SF107">
    <property type="entry name" value="2-HYDROXYACID OXIDASE 1"/>
    <property type="match status" value="1"/>
</dbReference>
<evidence type="ECO:0000256" key="2">
    <source>
        <dbReference type="ARBA" id="ARBA00022630"/>
    </source>
</evidence>
<dbReference type="InterPro" id="IPR013785">
    <property type="entry name" value="Aldolase_TIM"/>
</dbReference>
<comment type="similarity">
    <text evidence="5">Belongs to the FMN-dependent alpha-hydroxy acid dehydrogenase family.</text>
</comment>
<dbReference type="InterPro" id="IPR008259">
    <property type="entry name" value="FMN_hydac_DH_AS"/>
</dbReference>
<evidence type="ECO:0000256" key="5">
    <source>
        <dbReference type="ARBA" id="ARBA00024042"/>
    </source>
</evidence>
<dbReference type="Proteomes" id="UP001155079">
    <property type="component" value="Unassembled WGS sequence"/>
</dbReference>
<dbReference type="PANTHER" id="PTHR10578">
    <property type="entry name" value="S -2-HYDROXY-ACID OXIDASE-RELATED"/>
    <property type="match status" value="1"/>
</dbReference>
<dbReference type="InterPro" id="IPR000262">
    <property type="entry name" value="FMN-dep_DH"/>
</dbReference>
<gene>
    <name evidence="7" type="ORF">NBH20_20790</name>
</gene>
<keyword evidence="2" id="KW-0285">Flavoprotein</keyword>
<evidence type="ECO:0000313" key="8">
    <source>
        <dbReference type="Proteomes" id="UP001155079"/>
    </source>
</evidence>
<reference evidence="7 8" key="1">
    <citation type="submission" date="2022-06" db="EMBL/GenBank/DDBJ databases">
        <authorList>
            <person name="Sun Q."/>
        </authorList>
    </citation>
    <scope>NUCLEOTIDE SEQUENCE [LARGE SCALE GENOMIC DNA]</scope>
    <source>
        <strain evidence="7 8">S153</strain>
    </source>
</reference>
<dbReference type="Gene3D" id="3.20.20.70">
    <property type="entry name" value="Aldolase class I"/>
    <property type="match status" value="1"/>
</dbReference>
<protein>
    <submittedName>
        <fullName evidence="7">Alpha-hydroxy-acid oxidizing protein</fullName>
    </submittedName>
</protein>
<feature type="domain" description="FMN hydroxy acid dehydrogenase" evidence="6">
    <location>
        <begin position="1"/>
        <end position="381"/>
    </location>
</feature>
<keyword evidence="4" id="KW-0560">Oxidoreductase</keyword>
<keyword evidence="8" id="KW-1185">Reference proteome</keyword>
<dbReference type="PIRSF" id="PIRSF000138">
    <property type="entry name" value="Al-hdrx_acd_dh"/>
    <property type="match status" value="1"/>
</dbReference>
<accession>A0ABT0VGQ8</accession>
<dbReference type="InterPro" id="IPR012133">
    <property type="entry name" value="Alpha-hydoxy_acid_DH_FMN"/>
</dbReference>
<dbReference type="NCBIfam" id="NF008398">
    <property type="entry name" value="PRK11197.1"/>
    <property type="match status" value="1"/>
</dbReference>
<evidence type="ECO:0000256" key="4">
    <source>
        <dbReference type="ARBA" id="ARBA00023002"/>
    </source>
</evidence>
<dbReference type="CDD" id="cd02809">
    <property type="entry name" value="alpha_hydroxyacid_oxid_FMN"/>
    <property type="match status" value="1"/>
</dbReference>
<keyword evidence="3" id="KW-0288">FMN</keyword>
<name>A0ABT0VGQ8_9HYPH</name>
<dbReference type="SUPFAM" id="SSF51395">
    <property type="entry name" value="FMN-linked oxidoreductases"/>
    <property type="match status" value="1"/>
</dbReference>
<organism evidence="7 8">
    <name type="scientific">Ciceribacter sichuanensis</name>
    <dbReference type="NCBI Taxonomy" id="2949647"/>
    <lineage>
        <taxon>Bacteria</taxon>
        <taxon>Pseudomonadati</taxon>
        <taxon>Pseudomonadota</taxon>
        <taxon>Alphaproteobacteria</taxon>
        <taxon>Hyphomicrobiales</taxon>
        <taxon>Rhizobiaceae</taxon>
        <taxon>Ciceribacter</taxon>
    </lineage>
</organism>
<dbReference type="InterPro" id="IPR037396">
    <property type="entry name" value="FMN_HAD"/>
</dbReference>
<evidence type="ECO:0000259" key="6">
    <source>
        <dbReference type="PROSITE" id="PS51349"/>
    </source>
</evidence>
<sequence>MSTILEIADLKALAKRRVPKLFFDYADSGSYTESTYRANESDFSKIKLRQRVLVDMSGRSLETTMIGEKVSMPVALAPTGLTGMQHADGEMLAAQAAEEFGVPFTLSTMSICSIEDVASATKKPFWFQLYVMRDRDFVMNLIDRAKAAKCSALVLTADLQILGQRHKDLRNGLSAPPRLTPKHLYQMATRPRWCWNMLQTSRRTFRNIHGHAKGVTDLASLNAWTSEQFDPQLSWKDVEWIRERWGGKLIIKGILDAEDAKLAAQTGADAIVVSNHGGRQLDGAHSSISMLPRIVDAVGDKIEIHLDSGIRSGQDVLKAMALGAKGTFIGRPFLYGLGAMGKPGVTKALEIIRKEMDTTMALCGKRRIEEIDHRILAENPY</sequence>
<comment type="caution">
    <text evidence="7">The sequence shown here is derived from an EMBL/GenBank/DDBJ whole genome shotgun (WGS) entry which is preliminary data.</text>
</comment>
<dbReference type="RefSeq" id="WP_250946464.1">
    <property type="nucleotide sequence ID" value="NZ_JAMQAY010000009.1"/>
</dbReference>
<dbReference type="PROSITE" id="PS51349">
    <property type="entry name" value="FMN_HYDROXY_ACID_DH_2"/>
    <property type="match status" value="1"/>
</dbReference>
<dbReference type="Pfam" id="PF01070">
    <property type="entry name" value="FMN_dh"/>
    <property type="match status" value="1"/>
</dbReference>
<comment type="cofactor">
    <cofactor evidence="1">
        <name>FMN</name>
        <dbReference type="ChEBI" id="CHEBI:58210"/>
    </cofactor>
</comment>
<evidence type="ECO:0000256" key="3">
    <source>
        <dbReference type="ARBA" id="ARBA00022643"/>
    </source>
</evidence>
<evidence type="ECO:0000313" key="7">
    <source>
        <dbReference type="EMBL" id="MCM2403618.1"/>
    </source>
</evidence>
<dbReference type="PROSITE" id="PS00557">
    <property type="entry name" value="FMN_HYDROXY_ACID_DH_1"/>
    <property type="match status" value="1"/>
</dbReference>
<evidence type="ECO:0000256" key="1">
    <source>
        <dbReference type="ARBA" id="ARBA00001917"/>
    </source>
</evidence>
<dbReference type="EMBL" id="JAMQAY010000009">
    <property type="protein sequence ID" value="MCM2403618.1"/>
    <property type="molecule type" value="Genomic_DNA"/>
</dbReference>
<proteinExistence type="inferred from homology"/>